<dbReference type="EMBL" id="FNKO01000001">
    <property type="protein sequence ID" value="SDQ17831.1"/>
    <property type="molecule type" value="Genomic_DNA"/>
</dbReference>
<protein>
    <submittedName>
        <fullName evidence="2">CubicO group peptidase, beta-lactamase class C family</fullName>
    </submittedName>
</protein>
<dbReference type="PANTHER" id="PTHR46825:SF9">
    <property type="entry name" value="BETA-LACTAMASE-RELATED DOMAIN-CONTAINING PROTEIN"/>
    <property type="match status" value="1"/>
</dbReference>
<dbReference type="SUPFAM" id="SSF56601">
    <property type="entry name" value="beta-lactamase/transpeptidase-like"/>
    <property type="match status" value="1"/>
</dbReference>
<dbReference type="OrthoDB" id="262125at2"/>
<evidence type="ECO:0000259" key="1">
    <source>
        <dbReference type="Pfam" id="PF00144"/>
    </source>
</evidence>
<dbReference type="InterPro" id="IPR012338">
    <property type="entry name" value="Beta-lactam/transpept-like"/>
</dbReference>
<dbReference type="Pfam" id="PF00144">
    <property type="entry name" value="Beta-lactamase"/>
    <property type="match status" value="1"/>
</dbReference>
<dbReference type="STRING" id="995062.SAMN04489718_0633"/>
<organism evidence="2 3">
    <name type="scientific">Actinopolyspora saharensis</name>
    <dbReference type="NCBI Taxonomy" id="995062"/>
    <lineage>
        <taxon>Bacteria</taxon>
        <taxon>Bacillati</taxon>
        <taxon>Actinomycetota</taxon>
        <taxon>Actinomycetes</taxon>
        <taxon>Actinopolysporales</taxon>
        <taxon>Actinopolysporaceae</taxon>
        <taxon>Actinopolyspora</taxon>
    </lineage>
</organism>
<dbReference type="InterPro" id="IPR001466">
    <property type="entry name" value="Beta-lactam-related"/>
</dbReference>
<dbReference type="AlphaFoldDB" id="A0A1H0YSD7"/>
<reference evidence="3" key="1">
    <citation type="submission" date="2016-10" db="EMBL/GenBank/DDBJ databases">
        <authorList>
            <person name="Varghese N."/>
            <person name="Submissions S."/>
        </authorList>
    </citation>
    <scope>NUCLEOTIDE SEQUENCE [LARGE SCALE GENOMIC DNA]</scope>
    <source>
        <strain evidence="3">DSM 45459</strain>
    </source>
</reference>
<dbReference type="PANTHER" id="PTHR46825">
    <property type="entry name" value="D-ALANYL-D-ALANINE-CARBOXYPEPTIDASE/ENDOPEPTIDASE AMPH"/>
    <property type="match status" value="1"/>
</dbReference>
<proteinExistence type="predicted"/>
<name>A0A1H0YSD7_9ACTN</name>
<accession>A0A1H0YSD7</accession>
<dbReference type="InterPro" id="IPR050491">
    <property type="entry name" value="AmpC-like"/>
</dbReference>
<keyword evidence="3" id="KW-1185">Reference proteome</keyword>
<sequence>MTELLGLRTWLNENLPELARRYGVPGAAVGVLADDQVVEAATGELNLRTGVPTTTDSLFQIGSVTKLWTSTLVMQLVEEGLVELDAAVTRYLPDFRLAEERAGADITVRQLLTHTSGICGDAFVPTTRDEDAVGRYVDDVVPTLSRDVPSGEGMSYSNSGFAVLGRIVEVVRAKSFPRLLREHIGTPLGLRHWAPTPEEALLHRTAVGHVPGRGGTPEPASFWNLPASLAPAGTVLAMAPRELLAFAGAYLDGGGKLLDAATVERMWRPRVPVPDIGMLGGHLGLGWMVLDWNGHRVLGHDGGTYGQSCCLRVLPETGIALASHANGGENAAFHHELVARAVDRLVGLRPSPLPTPPERPGEVDPERFAGRFDSSTMSLEVTVRPDGSAVARSEALTAEARQLQPEPRVTELVRLDDDRLISTGRLFGAHEVLAFSGGGPGRPATHLFHAGRLTRRTA</sequence>
<evidence type="ECO:0000313" key="3">
    <source>
        <dbReference type="Proteomes" id="UP000199301"/>
    </source>
</evidence>
<gene>
    <name evidence="2" type="ORF">SAMN04489718_0633</name>
</gene>
<feature type="domain" description="Beta-lactamase-related" evidence="1">
    <location>
        <begin position="13"/>
        <end position="334"/>
    </location>
</feature>
<dbReference type="RefSeq" id="WP_092520918.1">
    <property type="nucleotide sequence ID" value="NZ_FNKO01000001.1"/>
</dbReference>
<dbReference type="Proteomes" id="UP000199301">
    <property type="component" value="Unassembled WGS sequence"/>
</dbReference>
<evidence type="ECO:0000313" key="2">
    <source>
        <dbReference type="EMBL" id="SDQ17831.1"/>
    </source>
</evidence>
<dbReference type="Gene3D" id="3.40.710.10">
    <property type="entry name" value="DD-peptidase/beta-lactamase superfamily"/>
    <property type="match status" value="1"/>
</dbReference>